<dbReference type="Proteomes" id="UP000759298">
    <property type="component" value="Unassembled WGS sequence"/>
</dbReference>
<dbReference type="EMBL" id="JAHWXP010000001">
    <property type="protein sequence ID" value="MBY8336322.1"/>
    <property type="molecule type" value="Genomic_DNA"/>
</dbReference>
<reference evidence="2 3" key="1">
    <citation type="submission" date="2021-07" db="EMBL/GenBank/DDBJ databases">
        <title>Alteriqipengyuania abyssalis NZ-12B nov, sp.nov isolated from deep sea sponge in pacific ocean.</title>
        <authorList>
            <person name="Tareen S."/>
            <person name="Wink J."/>
        </authorList>
    </citation>
    <scope>NUCLEOTIDE SEQUENCE [LARGE SCALE GENOMIC DNA]</scope>
    <source>
        <strain evidence="2 3">NZ-12B</strain>
    </source>
</reference>
<evidence type="ECO:0000259" key="1">
    <source>
        <dbReference type="SMART" id="SM00479"/>
    </source>
</evidence>
<protein>
    <submittedName>
        <fullName evidence="2">DNA polymerase III subunit epsilon</fullName>
    </submittedName>
</protein>
<evidence type="ECO:0000313" key="2">
    <source>
        <dbReference type="EMBL" id="MBY8336322.1"/>
    </source>
</evidence>
<evidence type="ECO:0000313" key="3">
    <source>
        <dbReference type="Proteomes" id="UP000759298"/>
    </source>
</evidence>
<dbReference type="PANTHER" id="PTHR30231:SF37">
    <property type="entry name" value="EXODEOXYRIBONUCLEASE 10"/>
    <property type="match status" value="1"/>
</dbReference>
<dbReference type="Gene3D" id="3.30.420.10">
    <property type="entry name" value="Ribonuclease H-like superfamily/Ribonuclease H"/>
    <property type="match status" value="1"/>
</dbReference>
<gene>
    <name evidence="2" type="ORF">KYN89_04615</name>
</gene>
<dbReference type="Pfam" id="PF00929">
    <property type="entry name" value="RNase_T"/>
    <property type="match status" value="1"/>
</dbReference>
<dbReference type="NCBIfam" id="NF006615">
    <property type="entry name" value="PRK09182.1"/>
    <property type="match status" value="1"/>
</dbReference>
<organism evidence="2 3">
    <name type="scientific">Alteriqipengyuania abyssalis</name>
    <dbReference type="NCBI Taxonomy" id="2860200"/>
    <lineage>
        <taxon>Bacteria</taxon>
        <taxon>Pseudomonadati</taxon>
        <taxon>Pseudomonadota</taxon>
        <taxon>Alphaproteobacteria</taxon>
        <taxon>Sphingomonadales</taxon>
        <taxon>Erythrobacteraceae</taxon>
        <taxon>Alteriqipengyuania</taxon>
    </lineage>
</organism>
<dbReference type="InterPro" id="IPR036397">
    <property type="entry name" value="RNaseH_sf"/>
</dbReference>
<feature type="domain" description="Exonuclease" evidence="1">
    <location>
        <begin position="41"/>
        <end position="206"/>
    </location>
</feature>
<name>A0ABS7PEU4_9SPHN</name>
<dbReference type="CDD" id="cd06127">
    <property type="entry name" value="DEDDh"/>
    <property type="match status" value="1"/>
</dbReference>
<keyword evidence="3" id="KW-1185">Reference proteome</keyword>
<comment type="caution">
    <text evidence="2">The sequence shown here is derived from an EMBL/GenBank/DDBJ whole genome shotgun (WGS) entry which is preliminary data.</text>
</comment>
<dbReference type="InterPro" id="IPR013520">
    <property type="entry name" value="Ribonucl_H"/>
</dbReference>
<proteinExistence type="predicted"/>
<accession>A0ABS7PEU4</accession>
<sequence>MRHPWRADVAEPAQSDIRQLRRVDLHVGETGFGDPDDPQRVAAVLDVETTGLDPESDRVIELAVRRFRYDPGGNITEIGRAWCWREDPGVPLPEDVIRITGITDQDLIGRRIDDRIATDIISSADVVIAHNAAFDRPMVEKRLTDLPIKQWACSCVEIDWAAAGFEGRSLGWLCAQAGWFYDAHRAQGDVDALIQLLRHERTDGRPLLYELDGSSSCDSFVIEAVGSAFSTKDALRMRGYRWDPKTQVWWREVMDFRLLEEQAWLASEVYARGKNARALGPRLTRRDAYSRYRLDSAD</sequence>
<dbReference type="PANTHER" id="PTHR30231">
    <property type="entry name" value="DNA POLYMERASE III SUBUNIT EPSILON"/>
    <property type="match status" value="1"/>
</dbReference>
<dbReference type="SMART" id="SM00479">
    <property type="entry name" value="EXOIII"/>
    <property type="match status" value="1"/>
</dbReference>
<dbReference type="InterPro" id="IPR012337">
    <property type="entry name" value="RNaseH-like_sf"/>
</dbReference>
<dbReference type="SUPFAM" id="SSF53098">
    <property type="entry name" value="Ribonuclease H-like"/>
    <property type="match status" value="1"/>
</dbReference>